<evidence type="ECO:0000256" key="7">
    <source>
        <dbReference type="SAM" id="SignalP"/>
    </source>
</evidence>
<evidence type="ECO:0000256" key="3">
    <source>
        <dbReference type="ARBA" id="ARBA00022577"/>
    </source>
</evidence>
<comment type="similarity">
    <text evidence="1">Belongs to the DEFL family.</text>
</comment>
<evidence type="ECO:0000256" key="5">
    <source>
        <dbReference type="ARBA" id="ARBA00023157"/>
    </source>
</evidence>
<sequence length="158" mass="17711">MNEKMKSSKLHFVVLLIIISFILNIQSARILDDSSSDCEFKGPCQKKTDCYERCGVGKPPFKIALCEPYGNSRAVPSGWRVIEEMKSSKLHFVVLLIIISFILNIQSARILDDSSSDCEFKGPCQKKTDCYERCGVGKPPFKIALCEPYGNSRVCCCI</sequence>
<feature type="signal peptide" evidence="7">
    <location>
        <begin position="1"/>
        <end position="27"/>
    </location>
</feature>
<evidence type="ECO:0000256" key="6">
    <source>
        <dbReference type="SAM" id="Phobius"/>
    </source>
</evidence>
<keyword evidence="3" id="KW-0295">Fungicide</keyword>
<keyword evidence="2" id="KW-0929">Antimicrobial</keyword>
<dbReference type="PANTHER" id="PTHR48224:SF1">
    <property type="entry name" value="DEFENSIN-LIKE PROTEIN 270"/>
    <property type="match status" value="1"/>
</dbReference>
<reference evidence="8 9" key="1">
    <citation type="submission" date="2021-05" db="EMBL/GenBank/DDBJ databases">
        <title>Genome Assembly of Synthetic Allotetraploid Brassica napus Reveals Homoeologous Exchanges between Subgenomes.</title>
        <authorList>
            <person name="Davis J.T."/>
        </authorList>
    </citation>
    <scope>NUCLEOTIDE SEQUENCE [LARGE SCALE GENOMIC DNA]</scope>
    <source>
        <strain evidence="9">cv. Da-Ae</strain>
        <tissue evidence="8">Seedling</tissue>
    </source>
</reference>
<evidence type="ECO:0000256" key="4">
    <source>
        <dbReference type="ARBA" id="ARBA00022821"/>
    </source>
</evidence>
<proteinExistence type="inferred from homology"/>
<dbReference type="PANTHER" id="PTHR48224">
    <property type="entry name" value="DEFENSIN-LIKE PROTEIN 270-RELATED"/>
    <property type="match status" value="1"/>
</dbReference>
<keyword evidence="6" id="KW-1133">Transmembrane helix</keyword>
<evidence type="ECO:0008006" key="10">
    <source>
        <dbReference type="Google" id="ProtNLM"/>
    </source>
</evidence>
<dbReference type="Pfam" id="PF25052">
    <property type="entry name" value="AtDEF-like"/>
    <property type="match status" value="2"/>
</dbReference>
<protein>
    <recommendedName>
        <fullName evidence="10">Defensin-like protein</fullName>
    </recommendedName>
</protein>
<feature type="chain" id="PRO_5047402044" description="Defensin-like protein" evidence="7">
    <location>
        <begin position="28"/>
        <end position="158"/>
    </location>
</feature>
<evidence type="ECO:0000313" key="8">
    <source>
        <dbReference type="EMBL" id="KAH0917539.1"/>
    </source>
</evidence>
<evidence type="ECO:0000313" key="9">
    <source>
        <dbReference type="Proteomes" id="UP000824890"/>
    </source>
</evidence>
<keyword evidence="6" id="KW-0472">Membrane</keyword>
<dbReference type="Proteomes" id="UP000824890">
    <property type="component" value="Unassembled WGS sequence"/>
</dbReference>
<evidence type="ECO:0000256" key="2">
    <source>
        <dbReference type="ARBA" id="ARBA00022529"/>
    </source>
</evidence>
<accession>A0ABQ8CKC1</accession>
<name>A0ABQ8CKC1_BRANA</name>
<keyword evidence="4" id="KW-0611">Plant defense</keyword>
<keyword evidence="6" id="KW-0812">Transmembrane</keyword>
<evidence type="ECO:0000256" key="1">
    <source>
        <dbReference type="ARBA" id="ARBA00006722"/>
    </source>
</evidence>
<keyword evidence="9" id="KW-1185">Reference proteome</keyword>
<comment type="caution">
    <text evidence="8">The sequence shown here is derived from an EMBL/GenBank/DDBJ whole genome shotgun (WGS) entry which is preliminary data.</text>
</comment>
<organism evidence="8 9">
    <name type="scientific">Brassica napus</name>
    <name type="common">Rape</name>
    <dbReference type="NCBI Taxonomy" id="3708"/>
    <lineage>
        <taxon>Eukaryota</taxon>
        <taxon>Viridiplantae</taxon>
        <taxon>Streptophyta</taxon>
        <taxon>Embryophyta</taxon>
        <taxon>Tracheophyta</taxon>
        <taxon>Spermatophyta</taxon>
        <taxon>Magnoliopsida</taxon>
        <taxon>eudicotyledons</taxon>
        <taxon>Gunneridae</taxon>
        <taxon>Pentapetalae</taxon>
        <taxon>rosids</taxon>
        <taxon>malvids</taxon>
        <taxon>Brassicales</taxon>
        <taxon>Brassicaceae</taxon>
        <taxon>Brassiceae</taxon>
        <taxon>Brassica</taxon>
    </lineage>
</organism>
<feature type="transmembrane region" description="Helical" evidence="6">
    <location>
        <begin position="90"/>
        <end position="111"/>
    </location>
</feature>
<dbReference type="EMBL" id="JAGKQM010000007">
    <property type="protein sequence ID" value="KAH0917539.1"/>
    <property type="molecule type" value="Genomic_DNA"/>
</dbReference>
<dbReference type="InterPro" id="IPR010851">
    <property type="entry name" value="DEFL"/>
</dbReference>
<keyword evidence="7" id="KW-0732">Signal</keyword>
<keyword evidence="5" id="KW-1015">Disulfide bond</keyword>
<gene>
    <name evidence="8" type="ORF">HID58_025199</name>
</gene>